<proteinExistence type="predicted"/>
<reference evidence="2 3" key="1">
    <citation type="submission" date="2019-09" db="EMBL/GenBank/DDBJ databases">
        <title>Salinarimonas rosea gen. nov., sp. nov., a new member of the a-2 subgroup of the Proteobacteria.</title>
        <authorList>
            <person name="Liu J."/>
        </authorList>
    </citation>
    <scope>NUCLEOTIDE SEQUENCE [LARGE SCALE GENOMIC DNA]</scope>
    <source>
        <strain evidence="2 3">BN140002</strain>
    </source>
</reference>
<evidence type="ECO:0000313" key="2">
    <source>
        <dbReference type="EMBL" id="KAA2235522.1"/>
    </source>
</evidence>
<dbReference type="AlphaFoldDB" id="A0A5B2VAV8"/>
<comment type="caution">
    <text evidence="2">The sequence shown here is derived from an EMBL/GenBank/DDBJ whole genome shotgun (WGS) entry which is preliminary data.</text>
</comment>
<name>A0A5B2VAV8_9HYPH</name>
<protein>
    <submittedName>
        <fullName evidence="2">AzlD domain-containing protein</fullName>
    </submittedName>
</protein>
<dbReference type="EMBL" id="VUOA01000034">
    <property type="protein sequence ID" value="KAA2235522.1"/>
    <property type="molecule type" value="Genomic_DNA"/>
</dbReference>
<feature type="transmembrane region" description="Helical" evidence="1">
    <location>
        <begin position="86"/>
        <end position="103"/>
    </location>
</feature>
<dbReference type="OrthoDB" id="7679326at2"/>
<keyword evidence="1" id="KW-1133">Transmembrane helix</keyword>
<keyword evidence="1" id="KW-0472">Membrane</keyword>
<keyword evidence="1" id="KW-0812">Transmembrane</keyword>
<reference evidence="2 3" key="2">
    <citation type="submission" date="2019-09" db="EMBL/GenBank/DDBJ databases">
        <authorList>
            <person name="Jin C."/>
        </authorList>
    </citation>
    <scope>NUCLEOTIDE SEQUENCE [LARGE SCALE GENOMIC DNA]</scope>
    <source>
        <strain evidence="2 3">BN140002</strain>
    </source>
</reference>
<dbReference type="InterPro" id="IPR008407">
    <property type="entry name" value="Brnchd-chn_aa_trnsp_AzlD"/>
</dbReference>
<organism evidence="2 3">
    <name type="scientific">Salinarimonas soli</name>
    <dbReference type="NCBI Taxonomy" id="1638099"/>
    <lineage>
        <taxon>Bacteria</taxon>
        <taxon>Pseudomonadati</taxon>
        <taxon>Pseudomonadota</taxon>
        <taxon>Alphaproteobacteria</taxon>
        <taxon>Hyphomicrobiales</taxon>
        <taxon>Salinarimonadaceae</taxon>
        <taxon>Salinarimonas</taxon>
    </lineage>
</organism>
<dbReference type="Pfam" id="PF05437">
    <property type="entry name" value="AzlD"/>
    <property type="match status" value="1"/>
</dbReference>
<evidence type="ECO:0000313" key="3">
    <source>
        <dbReference type="Proteomes" id="UP000323142"/>
    </source>
</evidence>
<dbReference type="Proteomes" id="UP000323142">
    <property type="component" value="Unassembled WGS sequence"/>
</dbReference>
<feature type="transmembrane region" description="Helical" evidence="1">
    <location>
        <begin position="52"/>
        <end position="80"/>
    </location>
</feature>
<accession>A0A5B2VAV8</accession>
<sequence>MVELSGPAWSAVAIGLMALVTYLCRIGGILLMSRVSVTPRIARALRALPGCIVAATILPVALASGLAASLALAAAVAVMAIVRHELAALAAGLGTVALARAVGL</sequence>
<keyword evidence="3" id="KW-1185">Reference proteome</keyword>
<dbReference type="RefSeq" id="WP_149820334.1">
    <property type="nucleotide sequence ID" value="NZ_VUOA01000034.1"/>
</dbReference>
<gene>
    <name evidence="2" type="ORF">F0L46_18630</name>
</gene>
<evidence type="ECO:0000256" key="1">
    <source>
        <dbReference type="SAM" id="Phobius"/>
    </source>
</evidence>
<feature type="transmembrane region" description="Helical" evidence="1">
    <location>
        <begin position="6"/>
        <end position="31"/>
    </location>
</feature>